<feature type="binding site" evidence="3">
    <location>
        <position position="277"/>
    </location>
    <ligand>
        <name>a divalent metal cation</name>
        <dbReference type="ChEBI" id="CHEBI:60240"/>
        <label>1</label>
    </ligand>
</feature>
<sequence length="309" mass="34727">MKKPILSSDLSALDRRKFIINSIKSAAGLALINLSPAFAKDNNWSVKKQWTAQEVIDFVLKEGGLAPLKDTVDTIKIGKADQIVTGIISTMFPTIPIIEEAVKRNANFIIAHEPSFYNHSDKSDWVKNNAVLKQKQELLDKHKMVIWRFHDYCHSLKPDAVSYGVAKKANWLPYYKAGEVILKIPPVSLQKLVEHLKKSLAISHLRIIGDMDQNCERIALLPGAWGGPMQVSTAEKEKPDVLIVGELSEWETAEYIRDARSFGQKISLIVLGHAVSEEPGMEWFAEWLQPKLPDVKITHLASGDPFTWL</sequence>
<dbReference type="RefSeq" id="WP_137344382.1">
    <property type="nucleotide sequence ID" value="NZ_BSQH01000038.1"/>
</dbReference>
<dbReference type="SUPFAM" id="SSF102705">
    <property type="entry name" value="NIF3 (NGG1p interacting factor 3)-like"/>
    <property type="match status" value="1"/>
</dbReference>
<name>A0A4U6CMV2_9BACT</name>
<reference evidence="4 5" key="1">
    <citation type="submission" date="2019-05" db="EMBL/GenBank/DDBJ databases">
        <title>Dyadobacter AR-3-8 sp. nov., isolated from arctic soil.</title>
        <authorList>
            <person name="Chaudhary D.K."/>
        </authorList>
    </citation>
    <scope>NUCLEOTIDE SEQUENCE [LARGE SCALE GENOMIC DNA]</scope>
    <source>
        <strain evidence="4 5">AR-3-8</strain>
    </source>
</reference>
<evidence type="ECO:0000313" key="4">
    <source>
        <dbReference type="EMBL" id="TKT85680.1"/>
    </source>
</evidence>
<evidence type="ECO:0008006" key="6">
    <source>
        <dbReference type="Google" id="ProtNLM"/>
    </source>
</evidence>
<comment type="similarity">
    <text evidence="1">Belongs to the GTP cyclohydrolase I type 2/NIF3 family.</text>
</comment>
<protein>
    <recommendedName>
        <fullName evidence="6">NGG1p interacting factor NIF3</fullName>
    </recommendedName>
</protein>
<dbReference type="GO" id="GO:0046872">
    <property type="term" value="F:metal ion binding"/>
    <property type="evidence" value="ECO:0007669"/>
    <property type="project" value="UniProtKB-KW"/>
</dbReference>
<keyword evidence="2 3" id="KW-0479">Metal-binding</keyword>
<evidence type="ECO:0000313" key="5">
    <source>
        <dbReference type="Proteomes" id="UP000304900"/>
    </source>
</evidence>
<gene>
    <name evidence="4" type="ORF">FDK13_33495</name>
</gene>
<dbReference type="Pfam" id="PF01784">
    <property type="entry name" value="DUF34_NIF3"/>
    <property type="match status" value="1"/>
</dbReference>
<feature type="binding site" evidence="3">
    <location>
        <position position="273"/>
    </location>
    <ligand>
        <name>a divalent metal cation</name>
        <dbReference type="ChEBI" id="CHEBI:60240"/>
        <label>1</label>
    </ligand>
</feature>
<dbReference type="PANTHER" id="PTHR13799:SF14">
    <property type="entry name" value="GTP CYCLOHYDROLASE 1 TYPE 2 HOMOLOG"/>
    <property type="match status" value="1"/>
</dbReference>
<comment type="caution">
    <text evidence="4">The sequence shown here is derived from an EMBL/GenBank/DDBJ whole genome shotgun (WGS) entry which is preliminary data.</text>
</comment>
<dbReference type="InterPro" id="IPR036069">
    <property type="entry name" value="DUF34/NIF3_sf"/>
</dbReference>
<evidence type="ECO:0000256" key="2">
    <source>
        <dbReference type="ARBA" id="ARBA00022723"/>
    </source>
</evidence>
<dbReference type="Gene3D" id="3.40.1390.30">
    <property type="entry name" value="NIF3 (NGG1p interacting factor 3)-like"/>
    <property type="match status" value="1"/>
</dbReference>
<proteinExistence type="inferred from homology"/>
<dbReference type="Proteomes" id="UP000304900">
    <property type="component" value="Unassembled WGS sequence"/>
</dbReference>
<dbReference type="OrthoDB" id="1116574at2"/>
<keyword evidence="5" id="KW-1185">Reference proteome</keyword>
<dbReference type="PANTHER" id="PTHR13799">
    <property type="entry name" value="NGG1 INTERACTING FACTOR 3"/>
    <property type="match status" value="1"/>
</dbReference>
<dbReference type="InterPro" id="IPR002678">
    <property type="entry name" value="DUF34/NIF3"/>
</dbReference>
<accession>A0A4U6CMV2</accession>
<evidence type="ECO:0000256" key="3">
    <source>
        <dbReference type="PIRSR" id="PIRSR602678-1"/>
    </source>
</evidence>
<dbReference type="EMBL" id="SZVO01000029">
    <property type="protein sequence ID" value="TKT85680.1"/>
    <property type="molecule type" value="Genomic_DNA"/>
</dbReference>
<feature type="binding site" evidence="3">
    <location>
        <position position="112"/>
    </location>
    <ligand>
        <name>a divalent metal cation</name>
        <dbReference type="ChEBI" id="CHEBI:60240"/>
        <label>1</label>
    </ligand>
</feature>
<dbReference type="GO" id="GO:0005737">
    <property type="term" value="C:cytoplasm"/>
    <property type="evidence" value="ECO:0007669"/>
    <property type="project" value="TreeGrafter"/>
</dbReference>
<evidence type="ECO:0000256" key="1">
    <source>
        <dbReference type="ARBA" id="ARBA00006964"/>
    </source>
</evidence>
<dbReference type="AlphaFoldDB" id="A0A4U6CMV2"/>
<organism evidence="4 5">
    <name type="scientific">Dyadobacter frigoris</name>
    <dbReference type="NCBI Taxonomy" id="2576211"/>
    <lineage>
        <taxon>Bacteria</taxon>
        <taxon>Pseudomonadati</taxon>
        <taxon>Bacteroidota</taxon>
        <taxon>Cytophagia</taxon>
        <taxon>Cytophagales</taxon>
        <taxon>Spirosomataceae</taxon>
        <taxon>Dyadobacter</taxon>
    </lineage>
</organism>